<accession>A0ABD3IIW7</accession>
<keyword evidence="2" id="KW-1185">Reference proteome</keyword>
<protein>
    <submittedName>
        <fullName evidence="1">Uncharacterized protein</fullName>
    </submittedName>
</protein>
<organism evidence="1 2">
    <name type="scientific">Eucalyptus globulus</name>
    <name type="common">Tasmanian blue gum</name>
    <dbReference type="NCBI Taxonomy" id="34317"/>
    <lineage>
        <taxon>Eukaryota</taxon>
        <taxon>Viridiplantae</taxon>
        <taxon>Streptophyta</taxon>
        <taxon>Embryophyta</taxon>
        <taxon>Tracheophyta</taxon>
        <taxon>Spermatophyta</taxon>
        <taxon>Magnoliopsida</taxon>
        <taxon>eudicotyledons</taxon>
        <taxon>Gunneridae</taxon>
        <taxon>Pentapetalae</taxon>
        <taxon>rosids</taxon>
        <taxon>malvids</taxon>
        <taxon>Myrtales</taxon>
        <taxon>Myrtaceae</taxon>
        <taxon>Myrtoideae</taxon>
        <taxon>Eucalypteae</taxon>
        <taxon>Eucalyptus</taxon>
    </lineage>
</organism>
<gene>
    <name evidence="1" type="ORF">ACJRO7_006746</name>
</gene>
<proteinExistence type="predicted"/>
<evidence type="ECO:0000313" key="1">
    <source>
        <dbReference type="EMBL" id="KAL3714895.1"/>
    </source>
</evidence>
<evidence type="ECO:0000313" key="2">
    <source>
        <dbReference type="Proteomes" id="UP001634007"/>
    </source>
</evidence>
<reference evidence="1 2" key="1">
    <citation type="submission" date="2024-11" db="EMBL/GenBank/DDBJ databases">
        <title>Chromosome-level genome assembly of Eucalyptus globulus Labill. provides insights into its genome evolution.</title>
        <authorList>
            <person name="Li X."/>
        </authorList>
    </citation>
    <scope>NUCLEOTIDE SEQUENCE [LARGE SCALE GENOMIC DNA]</scope>
    <source>
        <strain evidence="1">CL2024</strain>
        <tissue evidence="1">Fresh tender leaves</tissue>
    </source>
</reference>
<sequence>MSAMVRNTPFRLSPANFLWSNPAISHDYELLNRDSGATDDESSDPWSRITRNERSRHRQVFLRTYKLASADSLGKRRKGRTIRYKKLRKIVVKVKRLVVAMVSFARPRPCDCRSVINVSCPRPITRCF</sequence>
<dbReference type="AlphaFoldDB" id="A0ABD3IIW7"/>
<name>A0ABD3IIW7_EUCGL</name>
<comment type="caution">
    <text evidence="1">The sequence shown here is derived from an EMBL/GenBank/DDBJ whole genome shotgun (WGS) entry which is preliminary data.</text>
</comment>
<dbReference type="Proteomes" id="UP001634007">
    <property type="component" value="Unassembled WGS sequence"/>
</dbReference>
<dbReference type="EMBL" id="JBJKBG010000011">
    <property type="protein sequence ID" value="KAL3714895.1"/>
    <property type="molecule type" value="Genomic_DNA"/>
</dbReference>